<dbReference type="InterPro" id="IPR003159">
    <property type="entry name" value="Lyase_8_central_dom"/>
</dbReference>
<evidence type="ECO:0000313" key="9">
    <source>
        <dbReference type="Proteomes" id="UP000568380"/>
    </source>
</evidence>
<dbReference type="GO" id="GO:0005576">
    <property type="term" value="C:extracellular region"/>
    <property type="evidence" value="ECO:0007669"/>
    <property type="project" value="InterPro"/>
</dbReference>
<dbReference type="InterPro" id="IPR038970">
    <property type="entry name" value="Lyase_8"/>
</dbReference>
<feature type="domain" description="Polysaccharide lyase family 8 C-terminal" evidence="6">
    <location>
        <begin position="523"/>
        <end position="570"/>
    </location>
</feature>
<dbReference type="Pfam" id="PF08124">
    <property type="entry name" value="Lyase_8_N"/>
    <property type="match status" value="1"/>
</dbReference>
<dbReference type="PANTHER" id="PTHR38481">
    <property type="entry name" value="HYALURONATE LYASE"/>
    <property type="match status" value="1"/>
</dbReference>
<dbReference type="InterPro" id="IPR004103">
    <property type="entry name" value="Lyase_8_C"/>
</dbReference>
<sequence length="615" mass="65424">MSEAADTIRARLLAALRREAGPPPAAPGSDGLWADIDYADLDVTVWGPFEHLVRLRALAPAEPEAAGRALDAWLRMDLRCPNWWYDQLGAPRVLGDAALLLGISHDPRLTRILGRAAVAGMTGQNLLWAAEVVIRRCLLDGDDEGLAEAFRQAATLLVPGDGEGIQPDHSFHQHGPQLYSGGYGHSFAVDMAALAALAAGTPMAPPEEAMDVLAAYLLDGQRWMIHAGRYDIACMGRESTREGNAARGPALETAARSLAAGGGPRAEELLHFGQGPGTGARYFWRSDYLAVYRPSWSAAVKTSSTRTVLSEAGNGEGLSGRHLCDGVTHLWRTGEEYHALWPVQDWRHLPGTTVAYRGGPLPAADFGQDTGGSDFAGGLTDGPYAMAAMHLDRDGVRARKSWFFFLDEYVALGAGITCADPDVPVHTTIDQTTLTGEVRLSDGTLHHNGVTYFFPHPAPLTVRSGARSGSWATVNRSQSARELSADVLEIWLDHGRAPSDASYAYIAVPGPPADTLTAPRPLTVLANTPDIQAVRHSTLDLTQIVFHRPGTLALPGGSITTDRPILVQVRGPSALSAACPFGAGGQVNLTLDHHGTTRELALSLPPGPTLTLPAG</sequence>
<evidence type="ECO:0000256" key="4">
    <source>
        <dbReference type="PIRSR" id="PIRSR638970-1"/>
    </source>
</evidence>
<reference evidence="8 9" key="1">
    <citation type="submission" date="2020-08" db="EMBL/GenBank/DDBJ databases">
        <title>Genomic Encyclopedia of Type Strains, Phase IV (KMG-IV): sequencing the most valuable type-strain genomes for metagenomic binning, comparative biology and taxonomic classification.</title>
        <authorList>
            <person name="Goeker M."/>
        </authorList>
    </citation>
    <scope>NUCLEOTIDE SEQUENCE [LARGE SCALE GENOMIC DNA]</scope>
    <source>
        <strain evidence="8 9">DSM 45385</strain>
    </source>
</reference>
<dbReference type="PANTHER" id="PTHR38481:SF1">
    <property type="entry name" value="HYALURONATE LYASE"/>
    <property type="match status" value="1"/>
</dbReference>
<evidence type="ECO:0000259" key="5">
    <source>
        <dbReference type="Pfam" id="PF02278"/>
    </source>
</evidence>
<evidence type="ECO:0000259" key="7">
    <source>
        <dbReference type="Pfam" id="PF08124"/>
    </source>
</evidence>
<dbReference type="Gene3D" id="2.70.98.10">
    <property type="match status" value="1"/>
</dbReference>
<dbReference type="EMBL" id="JACHIN010000015">
    <property type="protein sequence ID" value="MBB5083010.1"/>
    <property type="molecule type" value="Genomic_DNA"/>
</dbReference>
<dbReference type="InterPro" id="IPR011071">
    <property type="entry name" value="Lyase_8-like_C"/>
</dbReference>
<evidence type="ECO:0000259" key="6">
    <source>
        <dbReference type="Pfam" id="PF02884"/>
    </source>
</evidence>
<proteinExistence type="inferred from homology"/>
<name>A0A7W8ABB4_9ACTN</name>
<gene>
    <name evidence="8" type="ORF">HNR40_008513</name>
</gene>
<feature type="domain" description="Polysaccharide lyase family 8 central" evidence="5">
    <location>
        <begin position="281"/>
        <end position="510"/>
    </location>
</feature>
<dbReference type="SUPFAM" id="SSF49863">
    <property type="entry name" value="Hyaluronate lyase-like, C-terminal domain"/>
    <property type="match status" value="1"/>
</dbReference>
<dbReference type="GO" id="GO:0030341">
    <property type="term" value="F:chondroitin AC lyase activity"/>
    <property type="evidence" value="ECO:0007669"/>
    <property type="project" value="UniProtKB-EC"/>
</dbReference>
<dbReference type="Gene3D" id="2.60.220.10">
    <property type="entry name" value="Polysaccharide lyase family 8-like, C-terminal"/>
    <property type="match status" value="1"/>
</dbReference>
<dbReference type="InterPro" id="IPR014718">
    <property type="entry name" value="GH-type_carb-bd"/>
</dbReference>
<dbReference type="AlphaFoldDB" id="A0A7W8ABB4"/>
<accession>A0A7W8ABB4</accession>
<feature type="active site" evidence="4">
    <location>
        <position position="237"/>
    </location>
</feature>
<dbReference type="InterPro" id="IPR011013">
    <property type="entry name" value="Gal_mutarotase_sf_dom"/>
</dbReference>
<evidence type="ECO:0000313" key="8">
    <source>
        <dbReference type="EMBL" id="MBB5083010.1"/>
    </source>
</evidence>
<evidence type="ECO:0000256" key="1">
    <source>
        <dbReference type="ARBA" id="ARBA00006699"/>
    </source>
</evidence>
<dbReference type="Pfam" id="PF02278">
    <property type="entry name" value="Lyase_8"/>
    <property type="match status" value="1"/>
</dbReference>
<dbReference type="InterPro" id="IPR008929">
    <property type="entry name" value="Chondroitin_lyas"/>
</dbReference>
<dbReference type="Gene3D" id="1.50.10.100">
    <property type="entry name" value="Chondroitin AC/alginate lyase"/>
    <property type="match status" value="1"/>
</dbReference>
<keyword evidence="9" id="KW-1185">Reference proteome</keyword>
<organism evidence="8 9">
    <name type="scientific">Nonomuraea endophytica</name>
    <dbReference type="NCBI Taxonomy" id="714136"/>
    <lineage>
        <taxon>Bacteria</taxon>
        <taxon>Bacillati</taxon>
        <taxon>Actinomycetota</taxon>
        <taxon>Actinomycetes</taxon>
        <taxon>Streptosporangiales</taxon>
        <taxon>Streptosporangiaceae</taxon>
        <taxon>Nonomuraea</taxon>
    </lineage>
</organism>
<keyword evidence="3 8" id="KW-0456">Lyase</keyword>
<protein>
    <submittedName>
        <fullName evidence="8">Chondroitin AC lyase</fullName>
        <ecNumber evidence="8">4.2.2.5</ecNumber>
    </submittedName>
</protein>
<dbReference type="RefSeq" id="WP_184971700.1">
    <property type="nucleotide sequence ID" value="NZ_JACHIN010000015.1"/>
</dbReference>
<feature type="active site" evidence="4">
    <location>
        <position position="183"/>
    </location>
</feature>
<keyword evidence="2" id="KW-0732">Signal</keyword>
<feature type="domain" description="Polysaccharide lyase 8 N-terminal alpha-helical" evidence="7">
    <location>
        <begin position="81"/>
        <end position="255"/>
    </location>
</feature>
<dbReference type="SUPFAM" id="SSF74650">
    <property type="entry name" value="Galactose mutarotase-like"/>
    <property type="match status" value="1"/>
</dbReference>
<dbReference type="GO" id="GO:0005975">
    <property type="term" value="P:carbohydrate metabolic process"/>
    <property type="evidence" value="ECO:0007669"/>
    <property type="project" value="InterPro"/>
</dbReference>
<feature type="active site" evidence="4">
    <location>
        <position position="174"/>
    </location>
</feature>
<dbReference type="GO" id="GO:0030246">
    <property type="term" value="F:carbohydrate binding"/>
    <property type="evidence" value="ECO:0007669"/>
    <property type="project" value="InterPro"/>
</dbReference>
<dbReference type="SUPFAM" id="SSF48230">
    <property type="entry name" value="Chondroitin AC/alginate lyase"/>
    <property type="match status" value="1"/>
</dbReference>
<dbReference type="InterPro" id="IPR012970">
    <property type="entry name" value="Lyase_8_alpha_N"/>
</dbReference>
<dbReference type="Proteomes" id="UP000568380">
    <property type="component" value="Unassembled WGS sequence"/>
</dbReference>
<dbReference type="EC" id="4.2.2.5" evidence="8"/>
<comment type="similarity">
    <text evidence="1">Belongs to the polysaccharide lyase 8 family.</text>
</comment>
<evidence type="ECO:0000256" key="2">
    <source>
        <dbReference type="ARBA" id="ARBA00022729"/>
    </source>
</evidence>
<comment type="caution">
    <text evidence="8">The sequence shown here is derived from an EMBL/GenBank/DDBJ whole genome shotgun (WGS) entry which is preliminary data.</text>
</comment>
<evidence type="ECO:0000256" key="3">
    <source>
        <dbReference type="ARBA" id="ARBA00023239"/>
    </source>
</evidence>
<dbReference type="Pfam" id="PF02884">
    <property type="entry name" value="Lyase_8_C"/>
    <property type="match status" value="1"/>
</dbReference>